<feature type="transmembrane region" description="Helical" evidence="1">
    <location>
        <begin position="1137"/>
        <end position="1163"/>
    </location>
</feature>
<dbReference type="PROSITE" id="PS00022">
    <property type="entry name" value="EGF_1"/>
    <property type="match status" value="1"/>
</dbReference>
<dbReference type="Proteomes" id="UP000193719">
    <property type="component" value="Unassembled WGS sequence"/>
</dbReference>
<name>A0A1Y1VGE4_9FUNG</name>
<dbReference type="EMBL" id="MCFH01000011">
    <property type="protein sequence ID" value="ORX54261.1"/>
    <property type="molecule type" value="Genomic_DNA"/>
</dbReference>
<dbReference type="AlphaFoldDB" id="A0A1Y1VGE4"/>
<dbReference type="PANTHER" id="PTHR11319">
    <property type="entry name" value="G PROTEIN-COUPLED RECEPTOR-RELATED"/>
    <property type="match status" value="1"/>
</dbReference>
<keyword evidence="1" id="KW-0812">Transmembrane</keyword>
<evidence type="ECO:0000259" key="2">
    <source>
        <dbReference type="PROSITE" id="PS00022"/>
    </source>
</evidence>
<reference evidence="4 5" key="1">
    <citation type="submission" date="2016-08" db="EMBL/GenBank/DDBJ databases">
        <title>Genomes of anaerobic fungi encode conserved fungal cellulosomes for biomass hydrolysis.</title>
        <authorList>
            <consortium name="DOE Joint Genome Institute"/>
            <person name="Haitjema C.H."/>
            <person name="Gilmore S.P."/>
            <person name="Henske J.K."/>
            <person name="Solomon K.V."/>
            <person name="De Groot R."/>
            <person name="Kuo A."/>
            <person name="Mondo S.J."/>
            <person name="Salamov A.A."/>
            <person name="Labutti K."/>
            <person name="Zhao Z."/>
            <person name="Chiniquy J."/>
            <person name="Barry K."/>
            <person name="Brewer H.M."/>
            <person name="Purvine S.O."/>
            <person name="Wright A.T."/>
            <person name="Boxma B."/>
            <person name="Van Alen T."/>
            <person name="Hackstein J.H."/>
            <person name="Baker S.E."/>
            <person name="Grigoriev I.V."/>
            <person name="O'Malley M.A."/>
        </authorList>
    </citation>
    <scope>NUCLEOTIDE SEQUENCE [LARGE SCALE GENOMIC DNA]</scope>
    <source>
        <strain evidence="5">finn</strain>
    </source>
</reference>
<feature type="transmembrane region" description="Helical" evidence="1">
    <location>
        <begin position="882"/>
        <end position="903"/>
    </location>
</feature>
<dbReference type="PANTHER" id="PTHR11319:SF35">
    <property type="entry name" value="OUTER MEMBRANE PROTEIN PMPC-RELATED"/>
    <property type="match status" value="1"/>
</dbReference>
<evidence type="ECO:0000313" key="5">
    <source>
        <dbReference type="Proteomes" id="UP000193719"/>
    </source>
</evidence>
<comment type="caution">
    <text evidence="4">The sequence shown here is derived from an EMBL/GenBank/DDBJ whole genome shotgun (WGS) entry which is preliminary data.</text>
</comment>
<feature type="transmembrane region" description="Helical" evidence="1">
    <location>
        <begin position="1059"/>
        <end position="1082"/>
    </location>
</feature>
<gene>
    <name evidence="4" type="ORF">BCR36DRAFT_410804</name>
</gene>
<sequence length="1236" mass="142592">MKKKCKFLLWSTYTILFMILTYGKRISIKNEDFSEDFKLDEIINNNQHEDELIIYFGDPVYDMSLLWFNININIINKVTFLGNENGTIFNYNYTKRGCFFISINSVDSNKGELFTLENIIFKNYSVGGVATDGVQIMFVRGYSDKFQFLVKNCTFTENEYKLFRIDVRCSVNKNDNNAPFVLFDHCNFINNKHRITYAHNENHVPDAFTVKFQDCYFNNNRGLFYSYSYMIYEYERCYFSTIDMDTDELTLGAFFSTLKGTDKLIISNSVFENINIQRHFPFIEGVSITIEINNSTFTDCYSEFGHLFEIKNNVKNGNYINISDSVFESTSGIFTGVSRESNAYIISNSLFNNITLLNAIPAISDIKYTHFQISDSNFNNIDINKPLFNEETSLKLINVNFNNIKSNSNPIIYIHFNDLDISNTNFEGINCMGSNGDTSLIVFDSGEKRQKLSLNNVNINDGIANDSLIKIKGNQNDINIENININNIVSYGSIIENSSRNSKAVISNSNFTKNVNNNKLNCGNIHFSHNLDLSVSNSKFINNISKSNGGAICLDNINSMELNLMSNTFDGNSGSNGGALYLEDIPSNENKGLNIENNIFNRNIAENFGGAIYSNFNHLDINNAKNNKITFNKAGIDGGGVFIKDYYYKNIINKESYYLESNYNNDFSTKPSYITMNTTLQKESDYYIANIYSGDYLPLKFTLFDGYDNILKDVTKYYSSITLKVILESEDNLNNSNNNSNNSKDLNIKSKDMILLGNIGSFINGRCDLNNFKIYAIPSIYYLKVVIENYDDEIKLNIPIIKVKINNCGENQIKMYDRNNMLYCENPECEDNCPINVSAYCKPFYEERKNDKSKNMCICLPGWKGPNCENKIYIDYVNIKKLNMIIVAPSVVIILVYLLFIKWHREQGIIKNTGYLKIVLLSTGLIIYLLSFLFSTYTELYECILNFILKHIGVSLIVLISYIYITQSYILGIKVVRKNNKYNNFITSNPLLNFEKEFNKKQNGISKSNENLNKNKNSDKASTINTNSEVKFSKNFSLLGSDNVNTVIFVKEKEAYSSLVEAIVVFIGYIIVIFSICIYNILKYSNKLDLVQNQDYWVYQCKLDNTDFFINLITFIFLIILFLRGRKAIVNENIFICVKYITYATFVIISLGPLINIAGYFALREERYERITFESILNFIGYMILFIFYSWDKIYYIIKNRGNEMDIYFKLSAEEFTDNKEDFMKIYENCNRIKRK</sequence>
<keyword evidence="5" id="KW-1185">Reference proteome</keyword>
<proteinExistence type="predicted"/>
<dbReference type="PROSITE" id="PS01186">
    <property type="entry name" value="EGF_2"/>
    <property type="match status" value="1"/>
</dbReference>
<dbReference type="OrthoDB" id="2116838at2759"/>
<evidence type="ECO:0000256" key="1">
    <source>
        <dbReference type="SAM" id="Phobius"/>
    </source>
</evidence>
<feature type="transmembrane region" description="Helical" evidence="1">
    <location>
        <begin position="1108"/>
        <end position="1125"/>
    </location>
</feature>
<dbReference type="InterPro" id="IPR000742">
    <property type="entry name" value="EGF"/>
</dbReference>
<accession>A0A1Y1VGE4</accession>
<keyword evidence="1" id="KW-0472">Membrane</keyword>
<evidence type="ECO:0000259" key="3">
    <source>
        <dbReference type="PROSITE" id="PS01186"/>
    </source>
</evidence>
<feature type="transmembrane region" description="Helical" evidence="1">
    <location>
        <begin position="944"/>
        <end position="965"/>
    </location>
</feature>
<feature type="transmembrane region" description="Helical" evidence="1">
    <location>
        <begin position="1175"/>
        <end position="1191"/>
    </location>
</feature>
<protein>
    <recommendedName>
        <fullName evidence="2 3">EGF-like domain-containing protein</fullName>
    </recommendedName>
</protein>
<organism evidence="4 5">
    <name type="scientific">Piromyces finnis</name>
    <dbReference type="NCBI Taxonomy" id="1754191"/>
    <lineage>
        <taxon>Eukaryota</taxon>
        <taxon>Fungi</taxon>
        <taxon>Fungi incertae sedis</taxon>
        <taxon>Chytridiomycota</taxon>
        <taxon>Chytridiomycota incertae sedis</taxon>
        <taxon>Neocallimastigomycetes</taxon>
        <taxon>Neocallimastigales</taxon>
        <taxon>Neocallimastigaceae</taxon>
        <taxon>Piromyces</taxon>
    </lineage>
</organism>
<evidence type="ECO:0000313" key="4">
    <source>
        <dbReference type="EMBL" id="ORX54261.1"/>
    </source>
</evidence>
<feature type="transmembrane region" description="Helical" evidence="1">
    <location>
        <begin position="915"/>
        <end position="938"/>
    </location>
</feature>
<feature type="domain" description="EGF-like" evidence="2 3">
    <location>
        <begin position="857"/>
        <end position="868"/>
    </location>
</feature>
<reference evidence="4 5" key="2">
    <citation type="submission" date="2016-08" db="EMBL/GenBank/DDBJ databases">
        <title>Pervasive Adenine N6-methylation of Active Genes in Fungi.</title>
        <authorList>
            <consortium name="DOE Joint Genome Institute"/>
            <person name="Mondo S.J."/>
            <person name="Dannebaum R.O."/>
            <person name="Kuo R.C."/>
            <person name="Labutti K."/>
            <person name="Haridas S."/>
            <person name="Kuo A."/>
            <person name="Salamov A."/>
            <person name="Ahrendt S.R."/>
            <person name="Lipzen A."/>
            <person name="Sullivan W."/>
            <person name="Andreopoulos W.B."/>
            <person name="Clum A."/>
            <person name="Lindquist E."/>
            <person name="Daum C."/>
            <person name="Ramamoorthy G.K."/>
            <person name="Gryganskyi A."/>
            <person name="Culley D."/>
            <person name="Magnuson J.K."/>
            <person name="James T.Y."/>
            <person name="O'Malley M.A."/>
            <person name="Stajich J.E."/>
            <person name="Spatafora J.W."/>
            <person name="Visel A."/>
            <person name="Grigoriev I.V."/>
        </authorList>
    </citation>
    <scope>NUCLEOTIDE SEQUENCE [LARGE SCALE GENOMIC DNA]</scope>
    <source>
        <strain evidence="5">finn</strain>
    </source>
</reference>
<keyword evidence="1" id="KW-1133">Transmembrane helix</keyword>